<evidence type="ECO:0000313" key="1">
    <source>
        <dbReference type="EMBL" id="KAL3267556.1"/>
    </source>
</evidence>
<feature type="non-terminal residue" evidence="1">
    <location>
        <position position="1"/>
    </location>
</feature>
<dbReference type="EMBL" id="JABFTP020000001">
    <property type="protein sequence ID" value="KAL3267556.1"/>
    <property type="molecule type" value="Genomic_DNA"/>
</dbReference>
<evidence type="ECO:0000313" key="2">
    <source>
        <dbReference type="Proteomes" id="UP001516400"/>
    </source>
</evidence>
<accession>A0ABD2MMC3</accession>
<reference evidence="1 2" key="1">
    <citation type="journal article" date="2021" name="BMC Biol.">
        <title>Horizontally acquired antibacterial genes associated with adaptive radiation of ladybird beetles.</title>
        <authorList>
            <person name="Li H.S."/>
            <person name="Tang X.F."/>
            <person name="Huang Y.H."/>
            <person name="Xu Z.Y."/>
            <person name="Chen M.L."/>
            <person name="Du X.Y."/>
            <person name="Qiu B.Y."/>
            <person name="Chen P.T."/>
            <person name="Zhang W."/>
            <person name="Slipinski A."/>
            <person name="Escalona H.E."/>
            <person name="Waterhouse R.M."/>
            <person name="Zwick A."/>
            <person name="Pang H."/>
        </authorList>
    </citation>
    <scope>NUCLEOTIDE SEQUENCE [LARGE SCALE GENOMIC DNA]</scope>
    <source>
        <strain evidence="1">SYSU2018</strain>
    </source>
</reference>
<protein>
    <submittedName>
        <fullName evidence="1">Uncharacterized protein</fullName>
    </submittedName>
</protein>
<dbReference type="Proteomes" id="UP001516400">
    <property type="component" value="Unassembled WGS sequence"/>
</dbReference>
<proteinExistence type="predicted"/>
<name>A0ABD2MMC3_9CUCU</name>
<dbReference type="AlphaFoldDB" id="A0ABD2MMC3"/>
<feature type="non-terminal residue" evidence="1">
    <location>
        <position position="82"/>
    </location>
</feature>
<organism evidence="1 2">
    <name type="scientific">Cryptolaemus montrouzieri</name>
    <dbReference type="NCBI Taxonomy" id="559131"/>
    <lineage>
        <taxon>Eukaryota</taxon>
        <taxon>Metazoa</taxon>
        <taxon>Ecdysozoa</taxon>
        <taxon>Arthropoda</taxon>
        <taxon>Hexapoda</taxon>
        <taxon>Insecta</taxon>
        <taxon>Pterygota</taxon>
        <taxon>Neoptera</taxon>
        <taxon>Endopterygota</taxon>
        <taxon>Coleoptera</taxon>
        <taxon>Polyphaga</taxon>
        <taxon>Cucujiformia</taxon>
        <taxon>Coccinelloidea</taxon>
        <taxon>Coccinellidae</taxon>
        <taxon>Scymninae</taxon>
        <taxon>Scymnini</taxon>
        <taxon>Cryptolaemus</taxon>
    </lineage>
</organism>
<comment type="caution">
    <text evidence="1">The sequence shown here is derived from an EMBL/GenBank/DDBJ whole genome shotgun (WGS) entry which is preliminary data.</text>
</comment>
<sequence length="82" mass="9600">EVQIKEYELIIDLSRDLTRSIGTNQSLSIVHVHIKSLNKNLNELLIYMEELQVENVDIIVLSETFIIRDLSLFNIPKFKPVY</sequence>
<gene>
    <name evidence="1" type="ORF">HHI36_011676</name>
</gene>
<keyword evidence="2" id="KW-1185">Reference proteome</keyword>